<keyword evidence="2" id="KW-1185">Reference proteome</keyword>
<proteinExistence type="predicted"/>
<dbReference type="EMBL" id="JAPEIS010000014">
    <property type="protein sequence ID" value="KAJ8059494.1"/>
    <property type="molecule type" value="Genomic_DNA"/>
</dbReference>
<evidence type="ECO:0000313" key="2">
    <source>
        <dbReference type="Proteomes" id="UP001152300"/>
    </source>
</evidence>
<dbReference type="AlphaFoldDB" id="A0A9X0DE64"/>
<reference evidence="1" key="1">
    <citation type="submission" date="2022-11" db="EMBL/GenBank/DDBJ databases">
        <title>Genome Resource of Sclerotinia nivalis Strain SnTB1, a Plant Pathogen Isolated from American Ginseng.</title>
        <authorList>
            <person name="Fan S."/>
        </authorList>
    </citation>
    <scope>NUCLEOTIDE SEQUENCE</scope>
    <source>
        <strain evidence="1">SnTB1</strain>
    </source>
</reference>
<gene>
    <name evidence="1" type="ORF">OCU04_011155</name>
</gene>
<dbReference type="Proteomes" id="UP001152300">
    <property type="component" value="Unassembled WGS sequence"/>
</dbReference>
<accession>A0A9X0DE64</accession>
<organism evidence="1 2">
    <name type="scientific">Sclerotinia nivalis</name>
    <dbReference type="NCBI Taxonomy" id="352851"/>
    <lineage>
        <taxon>Eukaryota</taxon>
        <taxon>Fungi</taxon>
        <taxon>Dikarya</taxon>
        <taxon>Ascomycota</taxon>
        <taxon>Pezizomycotina</taxon>
        <taxon>Leotiomycetes</taxon>
        <taxon>Helotiales</taxon>
        <taxon>Sclerotiniaceae</taxon>
        <taxon>Sclerotinia</taxon>
    </lineage>
</organism>
<sequence>MKKASEYILWRITDLMVPGRIDSRHVIAIAGRDDFNLVDIFSNSDRTAKIMKRLLVANDKDTQDLEVVREPYVPDEGPGLFSSSSTMVSVVRAF</sequence>
<comment type="caution">
    <text evidence="1">The sequence shown here is derived from an EMBL/GenBank/DDBJ whole genome shotgun (WGS) entry which is preliminary data.</text>
</comment>
<evidence type="ECO:0000313" key="1">
    <source>
        <dbReference type="EMBL" id="KAJ8059494.1"/>
    </source>
</evidence>
<name>A0A9X0DE64_9HELO</name>
<protein>
    <submittedName>
        <fullName evidence="1">Uncharacterized protein</fullName>
    </submittedName>
</protein>